<comment type="caution">
    <text evidence="3">The sequence shown here is derived from an EMBL/GenBank/DDBJ whole genome shotgun (WGS) entry which is preliminary data.</text>
</comment>
<reference evidence="3 4" key="1">
    <citation type="journal article" date="2016" name="Nat. Commun.">
        <title>Thousands of microbial genomes shed light on interconnected biogeochemical processes in an aquifer system.</title>
        <authorList>
            <person name="Anantharaman K."/>
            <person name="Brown C.T."/>
            <person name="Hug L.A."/>
            <person name="Sharon I."/>
            <person name="Castelle C.J."/>
            <person name="Probst A.J."/>
            <person name="Thomas B.C."/>
            <person name="Singh A."/>
            <person name="Wilkins M.J."/>
            <person name="Karaoz U."/>
            <person name="Brodie E.L."/>
            <person name="Williams K.H."/>
            <person name="Hubbard S.S."/>
            <person name="Banfield J.F."/>
        </authorList>
    </citation>
    <scope>NUCLEOTIDE SEQUENCE [LARGE SCALE GENOMIC DNA]</scope>
</reference>
<evidence type="ECO:0000313" key="3">
    <source>
        <dbReference type="EMBL" id="OGM08104.1"/>
    </source>
</evidence>
<evidence type="ECO:0000256" key="1">
    <source>
        <dbReference type="ARBA" id="ARBA00022529"/>
    </source>
</evidence>
<dbReference type="AlphaFoldDB" id="A0A1F7WZ22"/>
<dbReference type="Proteomes" id="UP000176939">
    <property type="component" value="Unassembled WGS sequence"/>
</dbReference>
<dbReference type="EMBL" id="MGFQ01000057">
    <property type="protein sequence ID" value="OGM08104.1"/>
    <property type="molecule type" value="Genomic_DNA"/>
</dbReference>
<protein>
    <recommendedName>
        <fullName evidence="5">Pesticin C-terminal domain-containing protein</fullName>
    </recommendedName>
</protein>
<dbReference type="GO" id="GO:0003796">
    <property type="term" value="F:lysozyme activity"/>
    <property type="evidence" value="ECO:0007669"/>
    <property type="project" value="InterPro"/>
</dbReference>
<evidence type="ECO:0000313" key="4">
    <source>
        <dbReference type="Proteomes" id="UP000176939"/>
    </source>
</evidence>
<dbReference type="InterPro" id="IPR023346">
    <property type="entry name" value="Lysozyme-like_dom_sf"/>
</dbReference>
<proteinExistence type="predicted"/>
<evidence type="ECO:0000256" key="2">
    <source>
        <dbReference type="ARBA" id="ARBA00022638"/>
    </source>
</evidence>
<organism evidence="3 4">
    <name type="scientific">Candidatus Woesebacteria bacterium RBG_13_36_22</name>
    <dbReference type="NCBI Taxonomy" id="1802478"/>
    <lineage>
        <taxon>Bacteria</taxon>
        <taxon>Candidatus Woeseibacteriota</taxon>
    </lineage>
</organism>
<dbReference type="GO" id="GO:0031640">
    <property type="term" value="P:killing of cells of another organism"/>
    <property type="evidence" value="ECO:0007669"/>
    <property type="project" value="UniProtKB-KW"/>
</dbReference>
<name>A0A1F7WZ22_9BACT</name>
<dbReference type="Gene3D" id="1.10.530.40">
    <property type="match status" value="1"/>
</dbReference>
<keyword evidence="1" id="KW-0929">Antimicrobial</keyword>
<evidence type="ECO:0008006" key="5">
    <source>
        <dbReference type="Google" id="ProtNLM"/>
    </source>
</evidence>
<gene>
    <name evidence="3" type="ORF">A2Z67_03695</name>
</gene>
<dbReference type="GO" id="GO:0042742">
    <property type="term" value="P:defense response to bacterium"/>
    <property type="evidence" value="ECO:0007669"/>
    <property type="project" value="UniProtKB-KW"/>
</dbReference>
<accession>A0A1F7WZ22</accession>
<dbReference type="SUPFAM" id="SSF53955">
    <property type="entry name" value="Lysozyme-like"/>
    <property type="match status" value="1"/>
</dbReference>
<dbReference type="InterPro" id="IPR023347">
    <property type="entry name" value="Lysozyme_dom_sf"/>
</dbReference>
<sequence>MKISERAIKLMLDEEGLDQPSKWPGEESGISLGRGYDLGYEENFENDWKDYLTPDEIARLKTVVGLHGQSAKARAHEFTDIHITKEAADGVFKEKTLPEYERQTREAFPGFGGLPLDAQGALISLVYNRGASMDGDRRSEMRAIKDLVLKKDLKGIANKIREMKRLWPTNLGLQERRDAEADLVESCILASVVQPQLEEVRKIGVEKPQGTFRFIQLLVKLIFIIFKK</sequence>
<keyword evidence="2" id="KW-0081">Bacteriolytic enzyme</keyword>